<dbReference type="Proteomes" id="UP000775872">
    <property type="component" value="Unassembled WGS sequence"/>
</dbReference>
<dbReference type="InterPro" id="IPR036126">
    <property type="entry name" value="TBCA_sf"/>
</dbReference>
<dbReference type="PANTHER" id="PTHR21500:SF0">
    <property type="entry name" value="TUBULIN-SPECIFIC CHAPERONE A"/>
    <property type="match status" value="1"/>
</dbReference>
<reference evidence="4" key="1">
    <citation type="submission" date="2021-10" db="EMBL/GenBank/DDBJ databases">
        <authorList>
            <person name="Piombo E."/>
        </authorList>
    </citation>
    <scope>NUCLEOTIDE SEQUENCE</scope>
</reference>
<evidence type="ECO:0000256" key="2">
    <source>
        <dbReference type="ARBA" id="ARBA00023186"/>
    </source>
</evidence>
<protein>
    <recommendedName>
        <fullName evidence="3">Tubulin-specific chaperone A</fullName>
    </recommendedName>
</protein>
<evidence type="ECO:0000256" key="3">
    <source>
        <dbReference type="RuleBase" id="RU364030"/>
    </source>
</evidence>
<dbReference type="GO" id="GO:0005874">
    <property type="term" value="C:microtubule"/>
    <property type="evidence" value="ECO:0007669"/>
    <property type="project" value="UniProtKB-KW"/>
</dbReference>
<accession>A0A9N9Z5U0</accession>
<proteinExistence type="inferred from homology"/>
<comment type="similarity">
    <text evidence="1 3">Belongs to the TBCA family.</text>
</comment>
<dbReference type="GO" id="GO:0007023">
    <property type="term" value="P:post-chaperonin tubulin folding pathway"/>
    <property type="evidence" value="ECO:0007669"/>
    <property type="project" value="UniProtKB-UniRule"/>
</dbReference>
<dbReference type="AlphaFoldDB" id="A0A9N9Z5U0"/>
<keyword evidence="3" id="KW-0493">Microtubule</keyword>
<dbReference type="GO" id="GO:0007021">
    <property type="term" value="P:tubulin complex assembly"/>
    <property type="evidence" value="ECO:0007669"/>
    <property type="project" value="UniProtKB-UniRule"/>
</dbReference>
<gene>
    <name evidence="4" type="ORF">CSOL1703_00001567</name>
</gene>
<dbReference type="GO" id="GO:0005829">
    <property type="term" value="C:cytosol"/>
    <property type="evidence" value="ECO:0007669"/>
    <property type="project" value="TreeGrafter"/>
</dbReference>
<evidence type="ECO:0000256" key="1">
    <source>
        <dbReference type="ARBA" id="ARBA00006806"/>
    </source>
</evidence>
<keyword evidence="3" id="KW-0206">Cytoskeleton</keyword>
<evidence type="ECO:0000313" key="4">
    <source>
        <dbReference type="EMBL" id="CAH0049609.1"/>
    </source>
</evidence>
<evidence type="ECO:0000313" key="5">
    <source>
        <dbReference type="Proteomes" id="UP000775872"/>
    </source>
</evidence>
<dbReference type="Gene3D" id="1.20.58.90">
    <property type="match status" value="1"/>
</dbReference>
<organism evidence="4 5">
    <name type="scientific">Clonostachys solani</name>
    <dbReference type="NCBI Taxonomy" id="160281"/>
    <lineage>
        <taxon>Eukaryota</taxon>
        <taxon>Fungi</taxon>
        <taxon>Dikarya</taxon>
        <taxon>Ascomycota</taxon>
        <taxon>Pezizomycotina</taxon>
        <taxon>Sordariomycetes</taxon>
        <taxon>Hypocreomycetidae</taxon>
        <taxon>Hypocreales</taxon>
        <taxon>Bionectriaceae</taxon>
        <taxon>Clonostachys</taxon>
    </lineage>
</organism>
<dbReference type="SUPFAM" id="SSF46988">
    <property type="entry name" value="Tubulin chaperone cofactor A"/>
    <property type="match status" value="1"/>
</dbReference>
<dbReference type="PANTHER" id="PTHR21500">
    <property type="entry name" value="TUBULIN-SPECIFIC CHAPERONE A"/>
    <property type="match status" value="1"/>
</dbReference>
<comment type="caution">
    <text evidence="4">The sequence shown here is derived from an EMBL/GenBank/DDBJ whole genome shotgun (WGS) entry which is preliminary data.</text>
</comment>
<keyword evidence="5" id="KW-1185">Reference proteome</keyword>
<dbReference type="EMBL" id="CABFOC020000035">
    <property type="protein sequence ID" value="CAH0049609.1"/>
    <property type="molecule type" value="Genomic_DNA"/>
</dbReference>
<dbReference type="Pfam" id="PF02970">
    <property type="entry name" value="TBCA"/>
    <property type="match status" value="1"/>
</dbReference>
<keyword evidence="3" id="KW-0963">Cytoplasm</keyword>
<dbReference type="GO" id="GO:0048487">
    <property type="term" value="F:beta-tubulin binding"/>
    <property type="evidence" value="ECO:0007669"/>
    <property type="project" value="InterPro"/>
</dbReference>
<dbReference type="OrthoDB" id="296187at2759"/>
<comment type="subunit">
    <text evidence="3">Supercomplex made of cofactors A to E. Cofactors A and D function by capturing and stabilizing tubulin in a quasi-native conformation. Cofactor E binds to the cofactor D-tubulin complex; interaction with cofactor C then causes the release of tubulin polypeptides that are committed to the native state.</text>
</comment>
<comment type="subcellular location">
    <subcellularLocation>
        <location evidence="3">Cytoplasm</location>
        <location evidence="3">Cytoskeleton</location>
    </subcellularLocation>
</comment>
<dbReference type="InterPro" id="IPR004226">
    <property type="entry name" value="TBCA"/>
</dbReference>
<sequence>MPAPSPLVIATGAVLRLVKEENSYHKELVDQEKKVKSLEDKIASGQGSEDGNDEYMLKQQKLAVDETKAVFDPLRKRLADAVAKLEDQVALAADGAASETELQNAKDALGKAKEAQNEATF</sequence>
<keyword evidence="2 3" id="KW-0143">Chaperone</keyword>
<name>A0A9N9Z5U0_9HYPO</name>